<sequence>MTQTDTSKTVSPGGTVTISATGSSDIGADLSWYLQKPGQAPKLLIYSASTHLIQEQLMDLDCLLPLQSLLKTSSAVWRESAVTLLSALTSHTPNKAVLVSEGLLEEVGQLLLHPTCSSVIITHSCRIITDLSSCSEGQQAEMEARCLSGLLGALLSPSLTDDTLMHLTSCLQNLMRQHPLKSELSVMITSEHVSRLVKLSGQTQNPQLSYNSAAVISRLEMTGETVQLLKPHYITMLEYLSVFLKNKDLKFQQLGIYRTDLVPIIQNSDVKESQANFVYVMPDYHNPQLGHPVFLEITPAPDLKYKIVPSTSKGMNVLGIVIFSATMAGSMLRPSVSLLAPSSSEQLSGGSLTLACLLTGYSPQGAAVSWEVDGTEVTEGVLSSSEEEKSGRYSSSSSLSLSQERWMSGELYSCKVLHHGHGQTQSLHRSQCGG</sequence>
<organism evidence="4 5">
    <name type="scientific">Dissostichus mawsoni</name>
    <name type="common">Antarctic cod</name>
    <dbReference type="NCBI Taxonomy" id="36200"/>
    <lineage>
        <taxon>Eukaryota</taxon>
        <taxon>Metazoa</taxon>
        <taxon>Chordata</taxon>
        <taxon>Craniata</taxon>
        <taxon>Vertebrata</taxon>
        <taxon>Euteleostomi</taxon>
        <taxon>Actinopterygii</taxon>
        <taxon>Neopterygii</taxon>
        <taxon>Teleostei</taxon>
        <taxon>Neoteleostei</taxon>
        <taxon>Acanthomorphata</taxon>
        <taxon>Eupercaria</taxon>
        <taxon>Perciformes</taxon>
        <taxon>Notothenioidei</taxon>
        <taxon>Nototheniidae</taxon>
        <taxon>Dissostichus</taxon>
    </lineage>
</organism>
<dbReference type="InterPro" id="IPR013783">
    <property type="entry name" value="Ig-like_fold"/>
</dbReference>
<dbReference type="SMART" id="SM00407">
    <property type="entry name" value="IGc1"/>
    <property type="match status" value="1"/>
</dbReference>
<dbReference type="SUPFAM" id="SSF48726">
    <property type="entry name" value="Immunoglobulin"/>
    <property type="match status" value="2"/>
</dbReference>
<dbReference type="EMBL" id="JAAKFY010000015">
    <property type="protein sequence ID" value="KAF3845227.1"/>
    <property type="molecule type" value="Genomic_DNA"/>
</dbReference>
<evidence type="ECO:0000256" key="1">
    <source>
        <dbReference type="ARBA" id="ARBA00023157"/>
    </source>
</evidence>
<gene>
    <name evidence="4" type="ORF">F7725_008390</name>
</gene>
<keyword evidence="5" id="KW-1185">Reference proteome</keyword>
<keyword evidence="1" id="KW-1015">Disulfide bond</keyword>
<dbReference type="PROSITE" id="PS50835">
    <property type="entry name" value="IG_LIKE"/>
    <property type="match status" value="1"/>
</dbReference>
<evidence type="ECO:0000313" key="5">
    <source>
        <dbReference type="Proteomes" id="UP000518266"/>
    </source>
</evidence>
<dbReference type="SUPFAM" id="SSF48371">
    <property type="entry name" value="ARM repeat"/>
    <property type="match status" value="1"/>
</dbReference>
<proteinExistence type="predicted"/>
<dbReference type="InterPro" id="IPR050380">
    <property type="entry name" value="Immune_Resp_Modulators"/>
</dbReference>
<dbReference type="FunFam" id="2.60.40.10:FF:000283">
    <property type="entry name" value="Immunoglobulin kappa constant"/>
    <property type="match status" value="1"/>
</dbReference>
<feature type="domain" description="Ig-like" evidence="3">
    <location>
        <begin position="334"/>
        <end position="430"/>
    </location>
</feature>
<dbReference type="OrthoDB" id="8919540at2759"/>
<protein>
    <recommendedName>
        <fullName evidence="3">Ig-like domain-containing protein</fullName>
    </recommendedName>
</protein>
<dbReference type="Gene3D" id="2.60.40.10">
    <property type="entry name" value="Immunoglobulins"/>
    <property type="match status" value="2"/>
</dbReference>
<dbReference type="Gene3D" id="1.25.10.10">
    <property type="entry name" value="Leucine-rich Repeat Variant"/>
    <property type="match status" value="1"/>
</dbReference>
<name>A0A7J5Y9I2_DISMA</name>
<dbReference type="InterPro" id="IPR003597">
    <property type="entry name" value="Ig_C1-set"/>
</dbReference>
<evidence type="ECO:0000313" key="4">
    <source>
        <dbReference type="EMBL" id="KAF3845227.1"/>
    </source>
</evidence>
<reference evidence="4 5" key="1">
    <citation type="submission" date="2020-03" db="EMBL/GenBank/DDBJ databases">
        <title>Dissostichus mawsoni Genome sequencing and assembly.</title>
        <authorList>
            <person name="Park H."/>
        </authorList>
    </citation>
    <scope>NUCLEOTIDE SEQUENCE [LARGE SCALE GENOMIC DNA]</scope>
    <source>
        <strain evidence="4">DM0001</strain>
        <tissue evidence="4">Muscle</tissue>
    </source>
</reference>
<keyword evidence="2" id="KW-0393">Immunoglobulin domain</keyword>
<dbReference type="InterPro" id="IPR016024">
    <property type="entry name" value="ARM-type_fold"/>
</dbReference>
<dbReference type="InterPro" id="IPR011989">
    <property type="entry name" value="ARM-like"/>
</dbReference>
<dbReference type="PANTHER" id="PTHR23411">
    <property type="entry name" value="TAPASIN"/>
    <property type="match status" value="1"/>
</dbReference>
<evidence type="ECO:0000259" key="3">
    <source>
        <dbReference type="PROSITE" id="PS50835"/>
    </source>
</evidence>
<dbReference type="InterPro" id="IPR007110">
    <property type="entry name" value="Ig-like_dom"/>
</dbReference>
<dbReference type="Pfam" id="PF07654">
    <property type="entry name" value="C1-set"/>
    <property type="match status" value="1"/>
</dbReference>
<dbReference type="AlphaFoldDB" id="A0A7J5Y9I2"/>
<comment type="caution">
    <text evidence="4">The sequence shown here is derived from an EMBL/GenBank/DDBJ whole genome shotgun (WGS) entry which is preliminary data.</text>
</comment>
<evidence type="ECO:0000256" key="2">
    <source>
        <dbReference type="ARBA" id="ARBA00023319"/>
    </source>
</evidence>
<dbReference type="Proteomes" id="UP000518266">
    <property type="component" value="Unassembled WGS sequence"/>
</dbReference>
<accession>A0A7J5Y9I2</accession>
<dbReference type="InterPro" id="IPR036179">
    <property type="entry name" value="Ig-like_dom_sf"/>
</dbReference>